<protein>
    <submittedName>
        <fullName evidence="2">Uncharacterized protein</fullName>
    </submittedName>
</protein>
<evidence type="ECO:0000313" key="3">
    <source>
        <dbReference type="Proteomes" id="UP001500124"/>
    </source>
</evidence>
<proteinExistence type="predicted"/>
<dbReference type="Proteomes" id="UP001500124">
    <property type="component" value="Unassembled WGS sequence"/>
</dbReference>
<evidence type="ECO:0000313" key="2">
    <source>
        <dbReference type="EMBL" id="GAA5083332.1"/>
    </source>
</evidence>
<dbReference type="RefSeq" id="WP_345672832.1">
    <property type="nucleotide sequence ID" value="NZ_BAABKC010000163.1"/>
</dbReference>
<name>A0ABP9LTB8_9ACTN</name>
<dbReference type="EMBL" id="BAABKC010000163">
    <property type="protein sequence ID" value="GAA5083332.1"/>
    <property type="molecule type" value="Genomic_DNA"/>
</dbReference>
<keyword evidence="3" id="KW-1185">Reference proteome</keyword>
<reference evidence="3" key="1">
    <citation type="journal article" date="2019" name="Int. J. Syst. Evol. Microbiol.">
        <title>The Global Catalogue of Microorganisms (GCM) 10K type strain sequencing project: providing services to taxonomists for standard genome sequencing and annotation.</title>
        <authorList>
            <consortium name="The Broad Institute Genomics Platform"/>
            <consortium name="The Broad Institute Genome Sequencing Center for Infectious Disease"/>
            <person name="Wu L."/>
            <person name="Ma J."/>
        </authorList>
    </citation>
    <scope>NUCLEOTIDE SEQUENCE [LARGE SCALE GENOMIC DNA]</scope>
    <source>
        <strain evidence="3">JCM 18410</strain>
    </source>
</reference>
<evidence type="ECO:0000256" key="1">
    <source>
        <dbReference type="SAM" id="MobiDB-lite"/>
    </source>
</evidence>
<organism evidence="2 3">
    <name type="scientific">Streptomyces similanensis</name>
    <dbReference type="NCBI Taxonomy" id="1274988"/>
    <lineage>
        <taxon>Bacteria</taxon>
        <taxon>Bacillati</taxon>
        <taxon>Actinomycetota</taxon>
        <taxon>Actinomycetes</taxon>
        <taxon>Kitasatosporales</taxon>
        <taxon>Streptomycetaceae</taxon>
        <taxon>Streptomyces</taxon>
    </lineage>
</organism>
<gene>
    <name evidence="2" type="ORF">GCM10023336_78370</name>
</gene>
<comment type="caution">
    <text evidence="2">The sequence shown here is derived from an EMBL/GenBank/DDBJ whole genome shotgun (WGS) entry which is preliminary data.</text>
</comment>
<accession>A0ABP9LTB8</accession>
<feature type="region of interest" description="Disordered" evidence="1">
    <location>
        <begin position="146"/>
        <end position="165"/>
    </location>
</feature>
<feature type="region of interest" description="Disordered" evidence="1">
    <location>
        <begin position="1"/>
        <end position="24"/>
    </location>
</feature>
<sequence length="165" mass="18573">MIFRRNRPPATQTPHGTVYGTLPQRPEPPRVEYIGITLAEMEAFEQILLHAEECTRRARPDLGYSSCTSDLVARLYQSAGAASVTQPAPELARIPVQKGDFMWLEFAIRDIEMYRGSPKTARDGRKLLNRFNALLGQQRAVIHMGGTPAFDPDAPELPTHRRETM</sequence>